<protein>
    <submittedName>
        <fullName evidence="1">Uncharacterized protein</fullName>
    </submittedName>
</protein>
<organism evidence="1 2">
    <name type="scientific">Xanthomonas axonopodis pv. vasculorum</name>
    <dbReference type="NCBI Taxonomy" id="325777"/>
    <lineage>
        <taxon>Bacteria</taxon>
        <taxon>Pseudomonadati</taxon>
        <taxon>Pseudomonadota</taxon>
        <taxon>Gammaproteobacteria</taxon>
        <taxon>Lysobacterales</taxon>
        <taxon>Lysobacteraceae</taxon>
        <taxon>Xanthomonas</taxon>
    </lineage>
</organism>
<dbReference type="Proteomes" id="UP000028012">
    <property type="component" value="Unassembled WGS sequence"/>
</dbReference>
<accession>A0A098Q279</accession>
<reference evidence="1 2" key="1">
    <citation type="submission" date="2014-09" db="EMBL/GenBank/DDBJ databases">
        <title>A draft genome sequence for Xanthomonas axonopodis pv. vasculorum NCPPB 900.</title>
        <authorList>
            <person name="Harrison J."/>
            <person name="Studholme D.J."/>
        </authorList>
    </citation>
    <scope>NUCLEOTIDE SEQUENCE [LARGE SCALE GENOMIC DNA]</scope>
    <source>
        <strain evidence="1 2">NCPPB 900</strain>
    </source>
</reference>
<dbReference type="STRING" id="325777.GW15_0205620"/>
<dbReference type="HOGENOM" id="CLU_2157370_0_0_6"/>
<sequence>MSKESPRTFKFKGFLATFLGLIAFMLFWISFVILELMKGEFGGVLFGLSAAAFLFLVDYIFLFGKAAIVIGDSAMTRVFLGRELQSLAWTDVERIVVFPMRSPGMSRSMTF</sequence>
<evidence type="ECO:0000313" key="2">
    <source>
        <dbReference type="Proteomes" id="UP000028012"/>
    </source>
</evidence>
<gene>
    <name evidence="1" type="ORF">GW15_0205620</name>
</gene>
<proteinExistence type="predicted"/>
<comment type="caution">
    <text evidence="1">The sequence shown here is derived from an EMBL/GenBank/DDBJ whole genome shotgun (WGS) entry which is preliminary data.</text>
</comment>
<dbReference type="EMBL" id="JPHD02000047">
    <property type="protein sequence ID" value="KGE52963.1"/>
    <property type="molecule type" value="Genomic_DNA"/>
</dbReference>
<dbReference type="RefSeq" id="WP_042821623.1">
    <property type="nucleotide sequence ID" value="NZ_CP053649.1"/>
</dbReference>
<evidence type="ECO:0000313" key="1">
    <source>
        <dbReference type="EMBL" id="KGE52963.1"/>
    </source>
</evidence>
<dbReference type="GeneID" id="58001412"/>
<dbReference type="AlphaFoldDB" id="A0A098Q279"/>
<name>A0A098Q279_9XANT</name>